<evidence type="ECO:0000259" key="8">
    <source>
        <dbReference type="Pfam" id="PF01794"/>
    </source>
</evidence>
<protein>
    <recommendedName>
        <fullName evidence="8">Ferric oxidoreductase domain-containing protein</fullName>
    </recommendedName>
</protein>
<organism evidence="9 10">
    <name type="scientific">Rhypophila decipiens</name>
    <dbReference type="NCBI Taxonomy" id="261697"/>
    <lineage>
        <taxon>Eukaryota</taxon>
        <taxon>Fungi</taxon>
        <taxon>Dikarya</taxon>
        <taxon>Ascomycota</taxon>
        <taxon>Pezizomycotina</taxon>
        <taxon>Sordariomycetes</taxon>
        <taxon>Sordariomycetidae</taxon>
        <taxon>Sordariales</taxon>
        <taxon>Naviculisporaceae</taxon>
        <taxon>Rhypophila</taxon>
    </lineage>
</organism>
<dbReference type="Proteomes" id="UP001301769">
    <property type="component" value="Unassembled WGS sequence"/>
</dbReference>
<dbReference type="GO" id="GO:0006879">
    <property type="term" value="P:intracellular iron ion homeostasis"/>
    <property type="evidence" value="ECO:0007669"/>
    <property type="project" value="TreeGrafter"/>
</dbReference>
<name>A0AAN6XTS8_9PEZI</name>
<evidence type="ECO:0000256" key="1">
    <source>
        <dbReference type="ARBA" id="ARBA00004141"/>
    </source>
</evidence>
<dbReference type="AlphaFoldDB" id="A0AAN6XTS8"/>
<dbReference type="InterPro" id="IPR013130">
    <property type="entry name" value="Fe3_Rdtase_TM_dom"/>
</dbReference>
<keyword evidence="5" id="KW-0406">Ion transport</keyword>
<dbReference type="GO" id="GO:0000293">
    <property type="term" value="F:ferric-chelate reductase activity"/>
    <property type="evidence" value="ECO:0007669"/>
    <property type="project" value="TreeGrafter"/>
</dbReference>
<dbReference type="GO" id="GO:0006826">
    <property type="term" value="P:iron ion transport"/>
    <property type="evidence" value="ECO:0007669"/>
    <property type="project" value="TreeGrafter"/>
</dbReference>
<evidence type="ECO:0000256" key="6">
    <source>
        <dbReference type="ARBA" id="ARBA00023136"/>
    </source>
</evidence>
<feature type="transmembrane region" description="Helical" evidence="7">
    <location>
        <begin position="130"/>
        <end position="151"/>
    </location>
</feature>
<dbReference type="PANTHER" id="PTHR32361:SF9">
    <property type="entry name" value="FERRIC REDUCTASE TRANSMEMBRANE COMPONENT 3-RELATED"/>
    <property type="match status" value="1"/>
</dbReference>
<comment type="caution">
    <text evidence="9">The sequence shown here is derived from an EMBL/GenBank/DDBJ whole genome shotgun (WGS) entry which is preliminary data.</text>
</comment>
<accession>A0AAN6XTS8</accession>
<evidence type="ECO:0000256" key="3">
    <source>
        <dbReference type="ARBA" id="ARBA00022692"/>
    </source>
</evidence>
<keyword evidence="4 7" id="KW-1133">Transmembrane helix</keyword>
<dbReference type="Gene3D" id="3.40.50.80">
    <property type="entry name" value="Nucleotide-binding domain of ferredoxin-NADP reductase (FNR) module"/>
    <property type="match status" value="1"/>
</dbReference>
<dbReference type="GO" id="GO:0005886">
    <property type="term" value="C:plasma membrane"/>
    <property type="evidence" value="ECO:0007669"/>
    <property type="project" value="TreeGrafter"/>
</dbReference>
<feature type="transmembrane region" description="Helical" evidence="7">
    <location>
        <begin position="184"/>
        <end position="202"/>
    </location>
</feature>
<evidence type="ECO:0000256" key="5">
    <source>
        <dbReference type="ARBA" id="ARBA00023065"/>
    </source>
</evidence>
<dbReference type="EMBL" id="MU858385">
    <property type="protein sequence ID" value="KAK4206564.1"/>
    <property type="molecule type" value="Genomic_DNA"/>
</dbReference>
<evidence type="ECO:0000313" key="10">
    <source>
        <dbReference type="Proteomes" id="UP001301769"/>
    </source>
</evidence>
<keyword evidence="6 7" id="KW-0472">Membrane</keyword>
<keyword evidence="3 7" id="KW-0812">Transmembrane</keyword>
<dbReference type="InterPro" id="IPR051410">
    <property type="entry name" value="Ferric/Cupric_Reductase"/>
</dbReference>
<feature type="transmembrane region" description="Helical" evidence="7">
    <location>
        <begin position="70"/>
        <end position="88"/>
    </location>
</feature>
<reference evidence="9" key="2">
    <citation type="submission" date="2023-05" db="EMBL/GenBank/DDBJ databases">
        <authorList>
            <consortium name="Lawrence Berkeley National Laboratory"/>
            <person name="Steindorff A."/>
            <person name="Hensen N."/>
            <person name="Bonometti L."/>
            <person name="Westerberg I."/>
            <person name="Brannstrom I.O."/>
            <person name="Guillou S."/>
            <person name="Cros-Aarteil S."/>
            <person name="Calhoun S."/>
            <person name="Haridas S."/>
            <person name="Kuo A."/>
            <person name="Mondo S."/>
            <person name="Pangilinan J."/>
            <person name="Riley R."/>
            <person name="Labutti K."/>
            <person name="Andreopoulos B."/>
            <person name="Lipzen A."/>
            <person name="Chen C."/>
            <person name="Yanf M."/>
            <person name="Daum C."/>
            <person name="Ng V."/>
            <person name="Clum A."/>
            <person name="Ohm R."/>
            <person name="Martin F."/>
            <person name="Silar P."/>
            <person name="Natvig D."/>
            <person name="Lalanne C."/>
            <person name="Gautier V."/>
            <person name="Ament-Velasquez S.L."/>
            <person name="Kruys A."/>
            <person name="Hutchinson M.I."/>
            <person name="Powell A.J."/>
            <person name="Barry K."/>
            <person name="Miller A.N."/>
            <person name="Grigoriev I.V."/>
            <person name="Debuchy R."/>
            <person name="Gladieux P."/>
            <person name="Thoren M.H."/>
            <person name="Johannesson H."/>
        </authorList>
    </citation>
    <scope>NUCLEOTIDE SEQUENCE</scope>
    <source>
        <strain evidence="9">PSN293</strain>
    </source>
</reference>
<evidence type="ECO:0000256" key="2">
    <source>
        <dbReference type="ARBA" id="ARBA00022448"/>
    </source>
</evidence>
<dbReference type="PANTHER" id="PTHR32361">
    <property type="entry name" value="FERRIC/CUPRIC REDUCTASE TRANSMEMBRANE COMPONENT"/>
    <property type="match status" value="1"/>
</dbReference>
<proteinExistence type="predicted"/>
<reference evidence="9" key="1">
    <citation type="journal article" date="2023" name="Mol. Phylogenet. Evol.">
        <title>Genome-scale phylogeny and comparative genomics of the fungal order Sordariales.</title>
        <authorList>
            <person name="Hensen N."/>
            <person name="Bonometti L."/>
            <person name="Westerberg I."/>
            <person name="Brannstrom I.O."/>
            <person name="Guillou S."/>
            <person name="Cros-Aarteil S."/>
            <person name="Calhoun S."/>
            <person name="Haridas S."/>
            <person name="Kuo A."/>
            <person name="Mondo S."/>
            <person name="Pangilinan J."/>
            <person name="Riley R."/>
            <person name="LaButti K."/>
            <person name="Andreopoulos B."/>
            <person name="Lipzen A."/>
            <person name="Chen C."/>
            <person name="Yan M."/>
            <person name="Daum C."/>
            <person name="Ng V."/>
            <person name="Clum A."/>
            <person name="Steindorff A."/>
            <person name="Ohm R.A."/>
            <person name="Martin F."/>
            <person name="Silar P."/>
            <person name="Natvig D.O."/>
            <person name="Lalanne C."/>
            <person name="Gautier V."/>
            <person name="Ament-Velasquez S.L."/>
            <person name="Kruys A."/>
            <person name="Hutchinson M.I."/>
            <person name="Powell A.J."/>
            <person name="Barry K."/>
            <person name="Miller A.N."/>
            <person name="Grigoriev I.V."/>
            <person name="Debuchy R."/>
            <person name="Gladieux P."/>
            <person name="Hiltunen Thoren M."/>
            <person name="Johannesson H."/>
        </authorList>
    </citation>
    <scope>NUCLEOTIDE SEQUENCE</scope>
    <source>
        <strain evidence="9">PSN293</strain>
    </source>
</reference>
<keyword evidence="10" id="KW-1185">Reference proteome</keyword>
<evidence type="ECO:0000313" key="9">
    <source>
        <dbReference type="EMBL" id="KAK4206564.1"/>
    </source>
</evidence>
<sequence>MVTLGLRRFFRIRTIQSWTLRFLIYPLVIQRSTWNSVTLFQALIVMTYVGTNLALIFYYKSDFPKVANLFSLNLVPLFIAGPVADYLDIPLQTYHLAHHWIGRLAIIQGFVHAVATYIDGRSETSQQATGAALGLSLLSTVIATSFIIRRLSYKWFQFLHYVLIIAIVASLILHLIFTSTSFTTTPWISVYCCGALWLRSSLLRRLLMQYRGCVTAYVRRFEGVTRIIVPTNFAVKARPGSYFYIYFTRHPLFKFHGHFAPVIWWDPDVTNYTKEVSFLLPHTDVRLQGESQSINLKVCLDGPYGQDLAIGQYGTVILVADGEGIAGVLPFALSLVSRKNHDMQAKKSHSPSLYCDEVRKVDLFWKLDSDTQAKWTLDYFLALANIGKATRVRTIRA</sequence>
<dbReference type="GO" id="GO:0015677">
    <property type="term" value="P:copper ion import"/>
    <property type="evidence" value="ECO:0007669"/>
    <property type="project" value="TreeGrafter"/>
</dbReference>
<dbReference type="Pfam" id="PF01794">
    <property type="entry name" value="Ferric_reduct"/>
    <property type="match status" value="1"/>
</dbReference>
<comment type="subcellular location">
    <subcellularLocation>
        <location evidence="1">Membrane</location>
        <topology evidence="1">Multi-pass membrane protein</topology>
    </subcellularLocation>
</comment>
<keyword evidence="2" id="KW-0813">Transport</keyword>
<evidence type="ECO:0000256" key="7">
    <source>
        <dbReference type="SAM" id="Phobius"/>
    </source>
</evidence>
<feature type="transmembrane region" description="Helical" evidence="7">
    <location>
        <begin position="37"/>
        <end position="58"/>
    </location>
</feature>
<gene>
    <name evidence="9" type="ORF">QBC37DRAFT_300548</name>
</gene>
<evidence type="ECO:0000256" key="4">
    <source>
        <dbReference type="ARBA" id="ARBA00022989"/>
    </source>
</evidence>
<dbReference type="InterPro" id="IPR039261">
    <property type="entry name" value="FNR_nucleotide-bd"/>
</dbReference>
<feature type="domain" description="Ferric oxidoreductase" evidence="8">
    <location>
        <begin position="76"/>
        <end position="169"/>
    </location>
</feature>
<feature type="transmembrane region" description="Helical" evidence="7">
    <location>
        <begin position="158"/>
        <end position="178"/>
    </location>
</feature>